<organism evidence="1 2">
    <name type="scientific">Paraburkholderia atlantica</name>
    <dbReference type="NCBI Taxonomy" id="2654982"/>
    <lineage>
        <taxon>Bacteria</taxon>
        <taxon>Pseudomonadati</taxon>
        <taxon>Pseudomonadota</taxon>
        <taxon>Betaproteobacteria</taxon>
        <taxon>Burkholderiales</taxon>
        <taxon>Burkholderiaceae</taxon>
        <taxon>Paraburkholderia</taxon>
    </lineage>
</organism>
<reference evidence="1 2" key="1">
    <citation type="submission" date="2020-08" db="EMBL/GenBank/DDBJ databases">
        <title>Genomic Encyclopedia of Type Strains, Phase IV (KMG-V): Genome sequencing to study the core and pangenomes of soil and plant-associated prokaryotes.</title>
        <authorList>
            <person name="Whitman W."/>
        </authorList>
    </citation>
    <scope>NUCLEOTIDE SEQUENCE [LARGE SCALE GENOMIC DNA]</scope>
    <source>
        <strain evidence="1 2">JPY158</strain>
    </source>
</reference>
<keyword evidence="2" id="KW-1185">Reference proteome</keyword>
<comment type="caution">
    <text evidence="1">The sequence shown here is derived from an EMBL/GenBank/DDBJ whole genome shotgun (WGS) entry which is preliminary data.</text>
</comment>
<dbReference type="RefSeq" id="WP_018434967.1">
    <property type="nucleotide sequence ID" value="NZ_JACHDD010000008.1"/>
</dbReference>
<accession>A0A7W8V8F2</accession>
<dbReference type="Proteomes" id="UP000592780">
    <property type="component" value="Unassembled WGS sequence"/>
</dbReference>
<sequence length="92" mass="10204">MLIQMSIRLADKSGLLLLYRVLLDSDAQLSGDVRQFDDQTVELSIVATRASDVSWLCRELVSRQLAENVLVRRLDIDEQSGLGLGTGDGEVR</sequence>
<evidence type="ECO:0000313" key="2">
    <source>
        <dbReference type="Proteomes" id="UP000592780"/>
    </source>
</evidence>
<protein>
    <submittedName>
        <fullName evidence="1">Uncharacterized protein</fullName>
    </submittedName>
</protein>
<gene>
    <name evidence="1" type="ORF">HDG40_005106</name>
</gene>
<evidence type="ECO:0000313" key="1">
    <source>
        <dbReference type="EMBL" id="MBB5426927.1"/>
    </source>
</evidence>
<dbReference type="AlphaFoldDB" id="A0A7W8V8F2"/>
<proteinExistence type="predicted"/>
<dbReference type="EMBL" id="JACHDD010000008">
    <property type="protein sequence ID" value="MBB5426927.1"/>
    <property type="molecule type" value="Genomic_DNA"/>
</dbReference>
<name>A0A7W8V8F2_PARAM</name>